<feature type="compositionally biased region" description="Basic and acidic residues" evidence="2">
    <location>
        <begin position="633"/>
        <end position="664"/>
    </location>
</feature>
<gene>
    <name evidence="3" type="ORF">ECRASSUSDP1_LOCUS24494</name>
</gene>
<comment type="caution">
    <text evidence="3">The sequence shown here is derived from an EMBL/GenBank/DDBJ whole genome shotgun (WGS) entry which is preliminary data.</text>
</comment>
<feature type="compositionally biased region" description="Polar residues" evidence="2">
    <location>
        <begin position="34"/>
        <end position="44"/>
    </location>
</feature>
<sequence>MPPFHAQGSQPPPRVGGGKKGRIQQNRYAVPTTMHYSESSQAEAGQQIDRLRHLNQPVPSALLNENPDIGSNPSNAQNIRPPVFNIENIQVDTPENHNEQMAAFSENTEEMFQQFSNGQQDSAQPGVPATNNNPPVPEELEGNPRIEVDQPKIGEAPQDAQDISDIQQTDSYSFEEGKNDSHSPTEESKEHSNVQNFEREDPNQERQGLEDEIRANHQDEPALDHAEFNSDSPYSSSIKRRNEQFSSSEKEMSGLEFIKKTNANSRKQSNSRQSNTANQPFGYSMPHRSGTYSSFVVPNSVMNSSDNANQLSSYLQLSRNTQNPGSGGHSESVSSFPVTNYEDSEFMIQAYQRKKKSYEKCKTKLLQAESDLHMEKQRCKMFQEETKRLKMSYKKLEKKYKQQIQANAKQEKEQLRRALELSNKEKEMYKNDRENLKKDNLKIRKAMQELVNQNYMLKKQIQMLEQQEEINNDVKSDDAKEELEYQIKKLTQDLTNEINKNKKWEKFSNDLKVSKTQSETETRSIKEDLNKLQQKISELQTQNTLLAREKDSSHSRILKYQEEVSNLRASQVSQPIPTSLTKEVSQESQSKSKDDYVNTFYEEDPTSLEVGYSQTQQTSTQDKNEFEMQLKEEVKEDFPFEQEESRESRERELFGAPPTHEKQHNPSIVKTKQNIHNPPSKRAEKPVISSSLFEGDDQRPSEFSMTSQEYEHQLEEPQPIRNKLMSHPAPQMETQATIPDSNLKRNISHNFGGPSSNDAFIAEDFFNNLSQMSNPKTSEPVNSPIAPPSTQAKKQKEVDLAAPSHPIPPQTSAAGPAPGLELDIPTTAPVQQVAQPPQARATPRTAAKRVIPKSLFG</sequence>
<feature type="compositionally biased region" description="Low complexity" evidence="2">
    <location>
        <begin position="825"/>
        <end position="845"/>
    </location>
</feature>
<feature type="compositionally biased region" description="Polar residues" evidence="2">
    <location>
        <begin position="566"/>
        <end position="581"/>
    </location>
</feature>
<feature type="compositionally biased region" description="Low complexity" evidence="2">
    <location>
        <begin position="262"/>
        <end position="275"/>
    </location>
</feature>
<feature type="compositionally biased region" description="Basic and acidic residues" evidence="2">
    <location>
        <begin position="142"/>
        <end position="152"/>
    </location>
</feature>
<feature type="region of interest" description="Disordered" evidence="2">
    <location>
        <begin position="1"/>
        <end position="80"/>
    </location>
</feature>
<dbReference type="AlphaFoldDB" id="A0AAD2D851"/>
<reference evidence="3" key="1">
    <citation type="submission" date="2023-07" db="EMBL/GenBank/DDBJ databases">
        <authorList>
            <consortium name="AG Swart"/>
            <person name="Singh M."/>
            <person name="Singh A."/>
            <person name="Seah K."/>
            <person name="Emmerich C."/>
        </authorList>
    </citation>
    <scope>NUCLEOTIDE SEQUENCE</scope>
    <source>
        <strain evidence="3">DP1</strain>
    </source>
</reference>
<feature type="region of interest" description="Disordered" evidence="2">
    <location>
        <begin position="566"/>
        <end position="596"/>
    </location>
</feature>
<evidence type="ECO:0000256" key="1">
    <source>
        <dbReference type="SAM" id="Coils"/>
    </source>
</evidence>
<feature type="region of interest" description="Disordered" evidence="2">
    <location>
        <begin position="771"/>
        <end position="857"/>
    </location>
</feature>
<dbReference type="Proteomes" id="UP001295684">
    <property type="component" value="Unassembled WGS sequence"/>
</dbReference>
<feature type="region of interest" description="Disordered" evidence="2">
    <location>
        <begin position="633"/>
        <end position="716"/>
    </location>
</feature>
<feature type="compositionally biased region" description="Polar residues" evidence="2">
    <location>
        <begin position="69"/>
        <end position="78"/>
    </location>
</feature>
<proteinExistence type="predicted"/>
<keyword evidence="1" id="KW-0175">Coiled coil</keyword>
<evidence type="ECO:0000256" key="2">
    <source>
        <dbReference type="SAM" id="MobiDB-lite"/>
    </source>
</evidence>
<feature type="region of interest" description="Disordered" evidence="2">
    <location>
        <begin position="100"/>
        <end position="286"/>
    </location>
</feature>
<protein>
    <submittedName>
        <fullName evidence="3">Uncharacterized protein</fullName>
    </submittedName>
</protein>
<name>A0AAD2D851_EUPCR</name>
<feature type="compositionally biased region" description="Polar residues" evidence="2">
    <location>
        <begin position="665"/>
        <end position="677"/>
    </location>
</feature>
<organism evidence="3 4">
    <name type="scientific">Euplotes crassus</name>
    <dbReference type="NCBI Taxonomy" id="5936"/>
    <lineage>
        <taxon>Eukaryota</taxon>
        <taxon>Sar</taxon>
        <taxon>Alveolata</taxon>
        <taxon>Ciliophora</taxon>
        <taxon>Intramacronucleata</taxon>
        <taxon>Spirotrichea</taxon>
        <taxon>Hypotrichia</taxon>
        <taxon>Euplotida</taxon>
        <taxon>Euplotidae</taxon>
        <taxon>Moneuplotes</taxon>
    </lineage>
</organism>
<feature type="compositionally biased region" description="Basic and acidic residues" evidence="2">
    <location>
        <begin position="240"/>
        <end position="259"/>
    </location>
</feature>
<feature type="compositionally biased region" description="Polar residues" evidence="2">
    <location>
        <begin position="110"/>
        <end position="133"/>
    </location>
</feature>
<accession>A0AAD2D851</accession>
<evidence type="ECO:0000313" key="3">
    <source>
        <dbReference type="EMBL" id="CAI2383003.1"/>
    </source>
</evidence>
<feature type="compositionally biased region" description="Polar residues" evidence="2">
    <location>
        <begin position="771"/>
        <end position="781"/>
    </location>
</feature>
<feature type="compositionally biased region" description="Basic and acidic residues" evidence="2">
    <location>
        <begin position="175"/>
        <end position="228"/>
    </location>
</feature>
<dbReference type="EMBL" id="CAMPGE010025224">
    <property type="protein sequence ID" value="CAI2383003.1"/>
    <property type="molecule type" value="Genomic_DNA"/>
</dbReference>
<keyword evidence="4" id="KW-1185">Reference proteome</keyword>
<feature type="coiled-coil region" evidence="1">
    <location>
        <begin position="379"/>
        <end position="549"/>
    </location>
</feature>
<evidence type="ECO:0000313" key="4">
    <source>
        <dbReference type="Proteomes" id="UP001295684"/>
    </source>
</evidence>